<feature type="chain" id="PRO_5025097174" description="Carbonic anhydrase" evidence="8">
    <location>
        <begin position="23"/>
        <end position="319"/>
    </location>
</feature>
<evidence type="ECO:0000256" key="5">
    <source>
        <dbReference type="ARBA" id="ARBA00022833"/>
    </source>
</evidence>
<dbReference type="PANTHER" id="PTHR18952:SF265">
    <property type="entry name" value="CARBONIC ANHYDRASE"/>
    <property type="match status" value="1"/>
</dbReference>
<dbReference type="SUPFAM" id="SSF51069">
    <property type="entry name" value="Carbonic anhydrase"/>
    <property type="match status" value="1"/>
</dbReference>
<keyword evidence="4 8" id="KW-0479">Metal-binding</keyword>
<dbReference type="PROSITE" id="PS51144">
    <property type="entry name" value="ALPHA_CA_2"/>
    <property type="match status" value="1"/>
</dbReference>
<evidence type="ECO:0000256" key="3">
    <source>
        <dbReference type="ARBA" id="ARBA00012925"/>
    </source>
</evidence>
<evidence type="ECO:0000256" key="7">
    <source>
        <dbReference type="ARBA" id="ARBA00048348"/>
    </source>
</evidence>
<evidence type="ECO:0000256" key="1">
    <source>
        <dbReference type="ARBA" id="ARBA00002904"/>
    </source>
</evidence>
<feature type="signal peptide" evidence="8">
    <location>
        <begin position="1"/>
        <end position="22"/>
    </location>
</feature>
<evidence type="ECO:0000313" key="10">
    <source>
        <dbReference type="EMBL" id="TPP63755.1"/>
    </source>
</evidence>
<dbReference type="PROSITE" id="PS00162">
    <property type="entry name" value="ALPHA_CA_1"/>
    <property type="match status" value="1"/>
</dbReference>
<keyword evidence="8" id="KW-0732">Signal</keyword>
<protein>
    <recommendedName>
        <fullName evidence="3 8">Carbonic anhydrase</fullName>
        <ecNumber evidence="3 8">4.2.1.1</ecNumber>
    </recommendedName>
</protein>
<dbReference type="SMART" id="SM01057">
    <property type="entry name" value="Carb_anhydrase"/>
    <property type="match status" value="1"/>
</dbReference>
<dbReference type="EC" id="4.2.1.1" evidence="3 8"/>
<dbReference type="EMBL" id="SUNJ01005284">
    <property type="protein sequence ID" value="TPP63755.1"/>
    <property type="molecule type" value="Genomic_DNA"/>
</dbReference>
<evidence type="ECO:0000256" key="8">
    <source>
        <dbReference type="RuleBase" id="RU367011"/>
    </source>
</evidence>
<reference evidence="10 11" key="1">
    <citation type="submission" date="2019-04" db="EMBL/GenBank/DDBJ databases">
        <title>Annotation for the trematode Fasciola gigantica.</title>
        <authorList>
            <person name="Choi Y.-J."/>
        </authorList>
    </citation>
    <scope>NUCLEOTIDE SEQUENCE [LARGE SCALE GENOMIC DNA]</scope>
    <source>
        <strain evidence="10">Uganda_cow_1</strain>
    </source>
</reference>
<comment type="caution">
    <text evidence="10">The sequence shown here is derived from an EMBL/GenBank/DDBJ whole genome shotgun (WGS) entry which is preliminary data.</text>
</comment>
<dbReference type="InterPro" id="IPR018338">
    <property type="entry name" value="Carbonic_anhydrase_a-class_CS"/>
</dbReference>
<dbReference type="PANTHER" id="PTHR18952">
    <property type="entry name" value="CARBONIC ANHYDRASE"/>
    <property type="match status" value="1"/>
</dbReference>
<dbReference type="AlphaFoldDB" id="A0A504YT05"/>
<evidence type="ECO:0000256" key="4">
    <source>
        <dbReference type="ARBA" id="ARBA00022723"/>
    </source>
</evidence>
<dbReference type="GO" id="GO:0005886">
    <property type="term" value="C:plasma membrane"/>
    <property type="evidence" value="ECO:0007669"/>
    <property type="project" value="TreeGrafter"/>
</dbReference>
<comment type="similarity">
    <text evidence="2 8">Belongs to the alpha-carbonic anhydrase family.</text>
</comment>
<dbReference type="Proteomes" id="UP000316759">
    <property type="component" value="Unassembled WGS sequence"/>
</dbReference>
<dbReference type="InterPro" id="IPR001148">
    <property type="entry name" value="CA_dom"/>
</dbReference>
<dbReference type="OrthoDB" id="429145at2759"/>
<evidence type="ECO:0000256" key="6">
    <source>
        <dbReference type="ARBA" id="ARBA00023239"/>
    </source>
</evidence>
<dbReference type="GO" id="GO:0008270">
    <property type="term" value="F:zinc ion binding"/>
    <property type="evidence" value="ECO:0007669"/>
    <property type="project" value="UniProtKB-UniRule"/>
</dbReference>
<comment type="cofactor">
    <cofactor evidence="8">
        <name>Zn(2+)</name>
        <dbReference type="ChEBI" id="CHEBI:29105"/>
    </cofactor>
</comment>
<keyword evidence="5 8" id="KW-0862">Zinc</keyword>
<dbReference type="CDD" id="cd00326">
    <property type="entry name" value="alpha_CA"/>
    <property type="match status" value="1"/>
</dbReference>
<dbReference type="STRING" id="46835.A0A504YT05"/>
<dbReference type="GO" id="GO:0004089">
    <property type="term" value="F:carbonate dehydratase activity"/>
    <property type="evidence" value="ECO:0007669"/>
    <property type="project" value="UniProtKB-UniRule"/>
</dbReference>
<feature type="domain" description="Alpha-carbonic anhydrase" evidence="9">
    <location>
        <begin position="24"/>
        <end position="298"/>
    </location>
</feature>
<gene>
    <name evidence="10" type="ORF">FGIG_06832</name>
</gene>
<accession>A0A504YT05</accession>
<dbReference type="InterPro" id="IPR036398">
    <property type="entry name" value="CA_dom_sf"/>
</dbReference>
<evidence type="ECO:0000259" key="9">
    <source>
        <dbReference type="PROSITE" id="PS51144"/>
    </source>
</evidence>
<keyword evidence="11" id="KW-1185">Reference proteome</keyword>
<sequence length="319" mass="35340">MHANSLFCSAFGLLIHLSLGSASSEWSYTNNDTKPEKWAENFPHCDGIMQSPVNIVPSDTKLDLNLKPISIQLNGMNLEQQTYAVANNGHSVQVTFPDNLWRVSLRGEAEGDFCAKQLHFHWGSDSSNGSEHIIDGKRYSLEAHLVNYNCKIYRTYSEASTSPYGLAVLGFWGQHMSSVLATVTMFSATGGLENNLGNLKTQTSVNMTAFDLKDLLTLVDPASYYRYAGSLTTPPCTPNVIWTIFTKVVPVSGEQLNLLRSLKFPSTESSTSMENNFRPVQMVSSAKSPLPRTIYRSASRVLLANSFVIVICCLVRSFW</sequence>
<evidence type="ECO:0000256" key="2">
    <source>
        <dbReference type="ARBA" id="ARBA00010718"/>
    </source>
</evidence>
<proteinExistence type="inferred from homology"/>
<dbReference type="InterPro" id="IPR023561">
    <property type="entry name" value="Carbonic_anhydrase_a-class"/>
</dbReference>
<comment type="catalytic activity">
    <reaction evidence="7 8">
        <text>hydrogencarbonate + H(+) = CO2 + H2O</text>
        <dbReference type="Rhea" id="RHEA:10748"/>
        <dbReference type="ChEBI" id="CHEBI:15377"/>
        <dbReference type="ChEBI" id="CHEBI:15378"/>
        <dbReference type="ChEBI" id="CHEBI:16526"/>
        <dbReference type="ChEBI" id="CHEBI:17544"/>
        <dbReference type="EC" id="4.2.1.1"/>
    </reaction>
</comment>
<keyword evidence="6 8" id="KW-0456">Lyase</keyword>
<name>A0A504YT05_FASGI</name>
<organism evidence="10 11">
    <name type="scientific">Fasciola gigantica</name>
    <name type="common">Giant liver fluke</name>
    <dbReference type="NCBI Taxonomy" id="46835"/>
    <lineage>
        <taxon>Eukaryota</taxon>
        <taxon>Metazoa</taxon>
        <taxon>Spiralia</taxon>
        <taxon>Lophotrochozoa</taxon>
        <taxon>Platyhelminthes</taxon>
        <taxon>Trematoda</taxon>
        <taxon>Digenea</taxon>
        <taxon>Plagiorchiida</taxon>
        <taxon>Echinostomata</taxon>
        <taxon>Echinostomatoidea</taxon>
        <taxon>Fasciolidae</taxon>
        <taxon>Fasciola</taxon>
    </lineage>
</organism>
<dbReference type="Gene3D" id="3.10.200.10">
    <property type="entry name" value="Alpha carbonic anhydrase"/>
    <property type="match status" value="1"/>
</dbReference>
<dbReference type="Pfam" id="PF00194">
    <property type="entry name" value="Carb_anhydrase"/>
    <property type="match status" value="1"/>
</dbReference>
<evidence type="ECO:0000313" key="11">
    <source>
        <dbReference type="Proteomes" id="UP000316759"/>
    </source>
</evidence>
<comment type="function">
    <text evidence="1 8">Reversible hydration of carbon dioxide.</text>
</comment>